<accession>A0ABY7E692</accession>
<feature type="domain" description="Ig-like" evidence="6">
    <location>
        <begin position="339"/>
        <end position="413"/>
    </location>
</feature>
<keyword evidence="8" id="KW-1185">Reference proteome</keyword>
<dbReference type="SMART" id="SM00409">
    <property type="entry name" value="IG"/>
    <property type="match status" value="5"/>
</dbReference>
<dbReference type="InterPro" id="IPR003599">
    <property type="entry name" value="Ig_sub"/>
</dbReference>
<name>A0ABY7E692_MYAAR</name>
<dbReference type="Gene3D" id="2.60.40.10">
    <property type="entry name" value="Immunoglobulins"/>
    <property type="match status" value="5"/>
</dbReference>
<keyword evidence="2" id="KW-1015">Disulfide bond</keyword>
<dbReference type="PROSITE" id="PS50835">
    <property type="entry name" value="IG_LIKE"/>
    <property type="match status" value="5"/>
</dbReference>
<dbReference type="Proteomes" id="UP001164746">
    <property type="component" value="Chromosome 5"/>
</dbReference>
<feature type="domain" description="Ig-like" evidence="6">
    <location>
        <begin position="414"/>
        <end position="482"/>
    </location>
</feature>
<protein>
    <submittedName>
        <fullName evidence="7">CEAM5-like protein</fullName>
    </submittedName>
</protein>
<keyword evidence="3" id="KW-0325">Glycoprotein</keyword>
<dbReference type="SMART" id="SM00408">
    <property type="entry name" value="IGc2"/>
    <property type="match status" value="5"/>
</dbReference>
<dbReference type="EMBL" id="CP111016">
    <property type="protein sequence ID" value="WAR05385.1"/>
    <property type="molecule type" value="Genomic_DNA"/>
</dbReference>
<evidence type="ECO:0000256" key="2">
    <source>
        <dbReference type="ARBA" id="ARBA00023157"/>
    </source>
</evidence>
<dbReference type="PANTHER" id="PTHR44337">
    <property type="entry name" value="CARCINOEMBRYONIC ANTIGEN-RELATED CELL ADHESION MOLECULE 8"/>
    <property type="match status" value="1"/>
</dbReference>
<evidence type="ECO:0000313" key="7">
    <source>
        <dbReference type="EMBL" id="WAR05385.1"/>
    </source>
</evidence>
<organism evidence="7 8">
    <name type="scientific">Mya arenaria</name>
    <name type="common">Soft-shell clam</name>
    <dbReference type="NCBI Taxonomy" id="6604"/>
    <lineage>
        <taxon>Eukaryota</taxon>
        <taxon>Metazoa</taxon>
        <taxon>Spiralia</taxon>
        <taxon>Lophotrochozoa</taxon>
        <taxon>Mollusca</taxon>
        <taxon>Bivalvia</taxon>
        <taxon>Autobranchia</taxon>
        <taxon>Heteroconchia</taxon>
        <taxon>Euheterodonta</taxon>
        <taxon>Imparidentia</taxon>
        <taxon>Neoheterodontei</taxon>
        <taxon>Myida</taxon>
        <taxon>Myoidea</taxon>
        <taxon>Myidae</taxon>
        <taxon>Mya</taxon>
    </lineage>
</organism>
<dbReference type="InterPro" id="IPR052598">
    <property type="entry name" value="IgSF_CEA-related"/>
</dbReference>
<evidence type="ECO:0000259" key="6">
    <source>
        <dbReference type="PROSITE" id="PS50835"/>
    </source>
</evidence>
<dbReference type="InterPro" id="IPR013783">
    <property type="entry name" value="Ig-like_fold"/>
</dbReference>
<keyword evidence="1 5" id="KW-0732">Signal</keyword>
<dbReference type="Pfam" id="PF13927">
    <property type="entry name" value="Ig_3"/>
    <property type="match status" value="4"/>
</dbReference>
<evidence type="ECO:0000256" key="3">
    <source>
        <dbReference type="ARBA" id="ARBA00023180"/>
    </source>
</evidence>
<feature type="domain" description="Ig-like" evidence="6">
    <location>
        <begin position="49"/>
        <end position="124"/>
    </location>
</feature>
<evidence type="ECO:0000256" key="5">
    <source>
        <dbReference type="SAM" id="SignalP"/>
    </source>
</evidence>
<gene>
    <name evidence="7" type="ORF">MAR_020754</name>
</gene>
<feature type="signal peptide" evidence="5">
    <location>
        <begin position="1"/>
        <end position="18"/>
    </location>
</feature>
<feature type="domain" description="Ig-like" evidence="6">
    <location>
        <begin position="250"/>
        <end position="325"/>
    </location>
</feature>
<dbReference type="InterPro" id="IPR003598">
    <property type="entry name" value="Ig_sub2"/>
</dbReference>
<sequence>MWLLDVLLFLLVVCYASALNKHTLGNVSSSSEPIQLEVQDGIDNVYLSPSTTLYRVVEGEQLESITCSATCIPACTYAWSTSEKTVSATDTLDLGQAERRKAGSYTCTVQNTISRFTKNGPVVSLNVIYQEIVLALQPHCSSGKLSEGIPDPIFVWHGTRYHVFQNGPDNVSLSPSTTTYSLREGEQLEVITCTATCNPACSYSWSRSGDSVSSTATLFLGQIERRDTGSYICMAWNPISHGPNNVSLSPSTTTYSLREGEQLEVITCAATCNPACTYSWSRSGDSVSSTATLFLGQIERREAGTYICTARNPESSVTKDGLVVSVHVIHGPDKVSLSPSTTLYSVAEGNNIAAITCYAKCNPDCTYTWSKSGSRVSSTATLYLRQIERREDGSYICTVLNPESNGPYVVSVSPSTTLYRVTEGNNLAAITCSATCNPACTYTWSRSGSRVSSSATLYLRQIQRREAGYYICTVLNPESSISKNGPDVRVDVICKLNLCGKSRGAFQSISL</sequence>
<feature type="chain" id="PRO_5047194694" evidence="5">
    <location>
        <begin position="19"/>
        <end position="511"/>
    </location>
</feature>
<proteinExistence type="predicted"/>
<evidence type="ECO:0000256" key="4">
    <source>
        <dbReference type="ARBA" id="ARBA00023319"/>
    </source>
</evidence>
<evidence type="ECO:0000313" key="8">
    <source>
        <dbReference type="Proteomes" id="UP001164746"/>
    </source>
</evidence>
<evidence type="ECO:0000256" key="1">
    <source>
        <dbReference type="ARBA" id="ARBA00022729"/>
    </source>
</evidence>
<dbReference type="InterPro" id="IPR007110">
    <property type="entry name" value="Ig-like_dom"/>
</dbReference>
<feature type="domain" description="Ig-like" evidence="6">
    <location>
        <begin position="175"/>
        <end position="249"/>
    </location>
</feature>
<reference evidence="7" key="1">
    <citation type="submission" date="2022-11" db="EMBL/GenBank/DDBJ databases">
        <title>Centuries of genome instability and evolution in soft-shell clam transmissible cancer (bioRxiv).</title>
        <authorList>
            <person name="Hart S.F.M."/>
            <person name="Yonemitsu M.A."/>
            <person name="Giersch R.M."/>
            <person name="Beal B.F."/>
            <person name="Arriagada G."/>
            <person name="Davis B.W."/>
            <person name="Ostrander E.A."/>
            <person name="Goff S.P."/>
            <person name="Metzger M.J."/>
        </authorList>
    </citation>
    <scope>NUCLEOTIDE SEQUENCE</scope>
    <source>
        <strain evidence="7">MELC-2E11</strain>
        <tissue evidence="7">Siphon/mantle</tissue>
    </source>
</reference>
<dbReference type="SUPFAM" id="SSF48726">
    <property type="entry name" value="Immunoglobulin"/>
    <property type="match status" value="4"/>
</dbReference>
<keyword evidence="4" id="KW-0393">Immunoglobulin domain</keyword>
<dbReference type="PANTHER" id="PTHR44337:SF8">
    <property type="entry name" value="IMMUNOGLOBULIN SUBTYPE DOMAIN-CONTAINING PROTEIN"/>
    <property type="match status" value="1"/>
</dbReference>
<dbReference type="InterPro" id="IPR036179">
    <property type="entry name" value="Ig-like_dom_sf"/>
</dbReference>